<accession>E7MLR4</accession>
<dbReference type="Pfam" id="PF13248">
    <property type="entry name" value="Zn_ribbon_3"/>
    <property type="match status" value="1"/>
</dbReference>
<reference evidence="4 5" key="1">
    <citation type="submission" date="2010-08" db="EMBL/GenBank/DDBJ databases">
        <authorList>
            <person name="Weinstock G."/>
            <person name="Sodergren E."/>
            <person name="Clifton S."/>
            <person name="Fulton L."/>
            <person name="Fulton B."/>
            <person name="Courtney L."/>
            <person name="Fronick C."/>
            <person name="Harrison M."/>
            <person name="Strong C."/>
            <person name="Farmer C."/>
            <person name="Delahaunty K."/>
            <person name="Markovic C."/>
            <person name="Hall O."/>
            <person name="Minx P."/>
            <person name="Tomlinson C."/>
            <person name="Mitreva M."/>
            <person name="Hou S."/>
            <person name="Chen J."/>
            <person name="Wollam A."/>
            <person name="Pepin K.H."/>
            <person name="Johnson M."/>
            <person name="Bhonagiri V."/>
            <person name="Zhang X."/>
            <person name="Suruliraj S."/>
            <person name="Warren W."/>
            <person name="Chinwalla A."/>
            <person name="Mardis E.R."/>
            <person name="Wilson R.K."/>
        </authorList>
    </citation>
    <scope>NUCLEOTIDE SEQUENCE [LARGE SCALE GENOMIC DNA]</scope>
    <source>
        <strain evidence="4 5">F0204</strain>
    </source>
</reference>
<gene>
    <name evidence="4" type="ORF">HMPREF9430_00477</name>
</gene>
<dbReference type="RefSeq" id="WP_006525317.1">
    <property type="nucleotide sequence ID" value="NZ_GL637648.1"/>
</dbReference>
<keyword evidence="5" id="KW-1185">Reference proteome</keyword>
<feature type="compositionally biased region" description="Basic and acidic residues" evidence="1">
    <location>
        <begin position="205"/>
        <end position="220"/>
    </location>
</feature>
<keyword evidence="2" id="KW-1133">Transmembrane helix</keyword>
<feature type="transmembrane region" description="Helical" evidence="2">
    <location>
        <begin position="98"/>
        <end position="125"/>
    </location>
</feature>
<sequence length="289" mass="32647">MKYTSRKKTPLKWLNFLKFISLPIQILFYIYVFVSILMELFGSEMLPHLLAPVLNIYGYAANHLGSAFWPILSILLALIILVYWVFEIERGLIKWEGLSTVLWNLYLVVMYVICGGVMVGALMYLPPSTVSTVVMGYLVNFGIKVPASFVSYIPLLVFVVVWLIAGIIYVSLNIIYFVRRKALFAKDYSEEVEVEKEISTVEEVKTEETAPLEAKEKVEEESAPTETVEETPKVDPVETEGYTQVISTAIENDTAEVKEPTHKVCKECGSEVLAEDAIFCTNCGKKLEK</sequence>
<dbReference type="eggNOG" id="ENOG5034CFW">
    <property type="taxonomic scope" value="Bacteria"/>
</dbReference>
<feature type="transmembrane region" description="Helical" evidence="2">
    <location>
        <begin position="145"/>
        <end position="178"/>
    </location>
</feature>
<evidence type="ECO:0000313" key="5">
    <source>
        <dbReference type="Proteomes" id="UP000004097"/>
    </source>
</evidence>
<proteinExistence type="predicted"/>
<feature type="region of interest" description="Disordered" evidence="1">
    <location>
        <begin position="205"/>
        <end position="235"/>
    </location>
</feature>
<keyword evidence="2" id="KW-0812">Transmembrane</keyword>
<dbReference type="AlphaFoldDB" id="E7MLR4"/>
<feature type="domain" description="Putative zinc-ribbon" evidence="3">
    <location>
        <begin position="263"/>
        <end position="287"/>
    </location>
</feature>
<name>E7MLR4_9FIRM</name>
<protein>
    <recommendedName>
        <fullName evidence="3">Putative zinc-ribbon domain-containing protein</fullName>
    </recommendedName>
</protein>
<dbReference type="EMBL" id="AECQ01000007">
    <property type="protein sequence ID" value="EFW24920.1"/>
    <property type="molecule type" value="Genomic_DNA"/>
</dbReference>
<dbReference type="STRING" id="706433.HMPREF9430_00477"/>
<dbReference type="HOGENOM" id="CLU_962780_0_0_9"/>
<feature type="transmembrane region" description="Helical" evidence="2">
    <location>
        <begin position="20"/>
        <end position="41"/>
    </location>
</feature>
<keyword evidence="2" id="KW-0472">Membrane</keyword>
<dbReference type="Proteomes" id="UP000004097">
    <property type="component" value="Unassembled WGS sequence"/>
</dbReference>
<evidence type="ECO:0000259" key="3">
    <source>
        <dbReference type="Pfam" id="PF13248"/>
    </source>
</evidence>
<dbReference type="OrthoDB" id="9788304at2"/>
<feature type="transmembrane region" description="Helical" evidence="2">
    <location>
        <begin position="67"/>
        <end position="86"/>
    </location>
</feature>
<organism evidence="4 5">
    <name type="scientific">Solobacterium moorei F0204</name>
    <dbReference type="NCBI Taxonomy" id="706433"/>
    <lineage>
        <taxon>Bacteria</taxon>
        <taxon>Bacillati</taxon>
        <taxon>Bacillota</taxon>
        <taxon>Erysipelotrichia</taxon>
        <taxon>Erysipelotrichales</taxon>
        <taxon>Erysipelotrichaceae</taxon>
        <taxon>Solobacterium</taxon>
    </lineage>
</organism>
<comment type="caution">
    <text evidence="4">The sequence shown here is derived from an EMBL/GenBank/DDBJ whole genome shotgun (WGS) entry which is preliminary data.</text>
</comment>
<evidence type="ECO:0000256" key="1">
    <source>
        <dbReference type="SAM" id="MobiDB-lite"/>
    </source>
</evidence>
<evidence type="ECO:0000256" key="2">
    <source>
        <dbReference type="SAM" id="Phobius"/>
    </source>
</evidence>
<dbReference type="InterPro" id="IPR059113">
    <property type="entry name" value="Znf_ribbon"/>
</dbReference>
<evidence type="ECO:0000313" key="4">
    <source>
        <dbReference type="EMBL" id="EFW24920.1"/>
    </source>
</evidence>